<feature type="site" description="Important for substrate specificity" evidence="3">
    <location>
        <position position="155"/>
    </location>
</feature>
<accession>A0A919RZN7</accession>
<dbReference type="AlphaFoldDB" id="A0A919RZN7"/>
<comment type="catalytic activity">
    <reaction evidence="3">
        <text>UTP + H2O = UMP + diphosphate + H(+)</text>
        <dbReference type="Rhea" id="RHEA:29395"/>
        <dbReference type="ChEBI" id="CHEBI:15377"/>
        <dbReference type="ChEBI" id="CHEBI:15378"/>
        <dbReference type="ChEBI" id="CHEBI:33019"/>
        <dbReference type="ChEBI" id="CHEBI:46398"/>
        <dbReference type="ChEBI" id="CHEBI:57865"/>
        <dbReference type="EC" id="3.6.1.9"/>
    </reaction>
</comment>
<dbReference type="GO" id="GO:0047429">
    <property type="term" value="F:nucleoside triphosphate diphosphatase activity"/>
    <property type="evidence" value="ECO:0007669"/>
    <property type="project" value="UniProtKB-EC"/>
</dbReference>
<dbReference type="GO" id="GO:0005737">
    <property type="term" value="C:cytoplasm"/>
    <property type="evidence" value="ECO:0007669"/>
    <property type="project" value="UniProtKB-SubCell"/>
</dbReference>
<dbReference type="CDD" id="cd00555">
    <property type="entry name" value="Maf"/>
    <property type="match status" value="1"/>
</dbReference>
<protein>
    <recommendedName>
        <fullName evidence="3">dTTP/UTP pyrophosphatase</fullName>
        <shortName evidence="3">dTTPase/UTPase</shortName>
        <ecNumber evidence="3">3.6.1.9</ecNumber>
    </recommendedName>
    <alternativeName>
        <fullName evidence="3">Nucleoside triphosphate pyrophosphatase</fullName>
    </alternativeName>
    <alternativeName>
        <fullName evidence="3">Nucleotide pyrophosphatase</fullName>
        <shortName evidence="3">Nucleotide PPase</shortName>
    </alternativeName>
</protein>
<feature type="site" description="Important for substrate specificity" evidence="3">
    <location>
        <position position="71"/>
    </location>
</feature>
<keyword evidence="3" id="KW-0546">Nucleotide metabolism</keyword>
<dbReference type="NCBIfam" id="TIGR00172">
    <property type="entry name" value="maf"/>
    <property type="match status" value="1"/>
</dbReference>
<evidence type="ECO:0000313" key="5">
    <source>
        <dbReference type="Proteomes" id="UP000679179"/>
    </source>
</evidence>
<feature type="site" description="Important for substrate specificity" evidence="3">
    <location>
        <position position="11"/>
    </location>
</feature>
<gene>
    <name evidence="4" type="ORF">CPJCM30710_18650</name>
</gene>
<comment type="caution">
    <text evidence="4">The sequence shown here is derived from an EMBL/GenBank/DDBJ whole genome shotgun (WGS) entry which is preliminary data.</text>
</comment>
<comment type="subcellular location">
    <subcellularLocation>
        <location evidence="3">Cytoplasm</location>
    </subcellularLocation>
</comment>
<dbReference type="HAMAP" id="MF_00528">
    <property type="entry name" value="Maf"/>
    <property type="match status" value="1"/>
</dbReference>
<comment type="cofactor">
    <cofactor evidence="1 3">
        <name>a divalent metal cation</name>
        <dbReference type="ChEBI" id="CHEBI:60240"/>
    </cofactor>
</comment>
<feature type="active site" description="Proton acceptor" evidence="3">
    <location>
        <position position="70"/>
    </location>
</feature>
<evidence type="ECO:0000256" key="1">
    <source>
        <dbReference type="ARBA" id="ARBA00001968"/>
    </source>
</evidence>
<comment type="catalytic activity">
    <reaction evidence="3">
        <text>dTTP + H2O = dTMP + diphosphate + H(+)</text>
        <dbReference type="Rhea" id="RHEA:28534"/>
        <dbReference type="ChEBI" id="CHEBI:15377"/>
        <dbReference type="ChEBI" id="CHEBI:15378"/>
        <dbReference type="ChEBI" id="CHEBI:33019"/>
        <dbReference type="ChEBI" id="CHEBI:37568"/>
        <dbReference type="ChEBI" id="CHEBI:63528"/>
        <dbReference type="EC" id="3.6.1.9"/>
    </reaction>
</comment>
<comment type="similarity">
    <text evidence="3">Belongs to the Maf family. YhdE subfamily.</text>
</comment>
<dbReference type="Gene3D" id="3.90.950.10">
    <property type="match status" value="1"/>
</dbReference>
<evidence type="ECO:0000256" key="3">
    <source>
        <dbReference type="HAMAP-Rule" id="MF_00528"/>
    </source>
</evidence>
<dbReference type="RefSeq" id="WP_212903905.1">
    <property type="nucleotide sequence ID" value="NZ_BOPZ01000014.1"/>
</dbReference>
<keyword evidence="3" id="KW-0963">Cytoplasm</keyword>
<dbReference type="InterPro" id="IPR003697">
    <property type="entry name" value="Maf-like"/>
</dbReference>
<dbReference type="SUPFAM" id="SSF52972">
    <property type="entry name" value="ITPase-like"/>
    <property type="match status" value="1"/>
</dbReference>
<dbReference type="PIRSF" id="PIRSF006305">
    <property type="entry name" value="Maf"/>
    <property type="match status" value="1"/>
</dbReference>
<sequence length="189" mass="20999">MRIILASASERRKELLVRIISDYDIIVSDFDEDKVPFKGDVSLYVKELSLGKAKDVEQKISEPSIIIAADTVVSLGGEVLGKPKTELHAYNMLKILSGNTHQVYSGITIINTSNKKTISEVVCTDVKFSKLTDDEINKYISTKEPMDKAGAYGIQGFGGVFVEEIKGCYYNVVGLPLNKLNRMLKEIYI</sequence>
<comment type="caution">
    <text evidence="3">Lacks conserved residue(s) required for the propagation of feature annotation.</text>
</comment>
<organism evidence="4 5">
    <name type="scientific">Clostridium polyendosporum</name>
    <dbReference type="NCBI Taxonomy" id="69208"/>
    <lineage>
        <taxon>Bacteria</taxon>
        <taxon>Bacillati</taxon>
        <taxon>Bacillota</taxon>
        <taxon>Clostridia</taxon>
        <taxon>Eubacteriales</taxon>
        <taxon>Clostridiaceae</taxon>
        <taxon>Clostridium</taxon>
    </lineage>
</organism>
<evidence type="ECO:0000256" key="2">
    <source>
        <dbReference type="ARBA" id="ARBA00022801"/>
    </source>
</evidence>
<dbReference type="NCBIfam" id="NF000867">
    <property type="entry name" value="PRK00078.1"/>
    <property type="match status" value="1"/>
</dbReference>
<proteinExistence type="inferred from homology"/>
<dbReference type="InterPro" id="IPR029001">
    <property type="entry name" value="ITPase-like_fam"/>
</dbReference>
<comment type="function">
    <text evidence="3">Nucleoside triphosphate pyrophosphatase that hydrolyzes dTTP and UTP. May have a dual role in cell division arrest and in preventing the incorporation of modified nucleotides into cellular nucleic acids.</text>
</comment>
<dbReference type="PANTHER" id="PTHR43213">
    <property type="entry name" value="BIFUNCTIONAL DTTP/UTP PYROPHOSPHATASE/METHYLTRANSFERASE PROTEIN-RELATED"/>
    <property type="match status" value="1"/>
</dbReference>
<dbReference type="Pfam" id="PF02545">
    <property type="entry name" value="Maf"/>
    <property type="match status" value="1"/>
</dbReference>
<dbReference type="EMBL" id="BOPZ01000014">
    <property type="protein sequence ID" value="GIM29199.1"/>
    <property type="molecule type" value="Genomic_DNA"/>
</dbReference>
<keyword evidence="5" id="KW-1185">Reference proteome</keyword>
<dbReference type="GO" id="GO:0009117">
    <property type="term" value="P:nucleotide metabolic process"/>
    <property type="evidence" value="ECO:0007669"/>
    <property type="project" value="UniProtKB-KW"/>
</dbReference>
<name>A0A919RZN7_9CLOT</name>
<keyword evidence="2 3" id="KW-0378">Hydrolase</keyword>
<reference evidence="4" key="1">
    <citation type="submission" date="2021-03" db="EMBL/GenBank/DDBJ databases">
        <title>Taxonomic study of Clostridium polyendosporum from meadow-gley soil under rice.</title>
        <authorList>
            <person name="Kobayashi H."/>
            <person name="Tanizawa Y."/>
            <person name="Yagura M."/>
        </authorList>
    </citation>
    <scope>NUCLEOTIDE SEQUENCE</scope>
    <source>
        <strain evidence="4">JCM 30710</strain>
    </source>
</reference>
<dbReference type="PANTHER" id="PTHR43213:SF5">
    <property type="entry name" value="BIFUNCTIONAL DTTP_UTP PYROPHOSPHATASE_METHYLTRANSFERASE PROTEIN-RELATED"/>
    <property type="match status" value="1"/>
</dbReference>
<dbReference type="EC" id="3.6.1.9" evidence="3"/>
<evidence type="ECO:0000313" key="4">
    <source>
        <dbReference type="EMBL" id="GIM29199.1"/>
    </source>
</evidence>
<dbReference type="Proteomes" id="UP000679179">
    <property type="component" value="Unassembled WGS sequence"/>
</dbReference>